<feature type="region of interest" description="Disordered" evidence="1">
    <location>
        <begin position="63"/>
        <end position="86"/>
    </location>
</feature>
<reference evidence="2 3" key="1">
    <citation type="submission" date="2014-09" db="EMBL/GenBank/DDBJ databases">
        <authorList>
            <person name="Ellenberger Sabrina"/>
        </authorList>
    </citation>
    <scope>NUCLEOTIDE SEQUENCE [LARGE SCALE GENOMIC DNA]</scope>
    <source>
        <strain evidence="2 3">CBS 412.66</strain>
    </source>
</reference>
<dbReference type="EMBL" id="LN730905">
    <property type="protein sequence ID" value="CEP14011.1"/>
    <property type="molecule type" value="Genomic_DNA"/>
</dbReference>
<sequence>MSYYCHECAQRRDILSDPLSCAFCGSEMIDSIPIINEESSEEEELQEFFSEIDLYYNILAQEQAQDDTNFDDDDEGEDEEDDDEEALEERCLFEQLSSMYNHPIARNFTSTSASPFTALARSATTPTAYRRFADRLQAQQEEGEEQEEITEDEEDRDIVSYDIRFEQRTMNDDNELNPPEADGTWEASILPQAETDSLFQLPFARFGRLLDAMYNYQSDDESDEGESNYHRRSFLDNLADILSDYTSDVRQRQAPTTPASTVDAIVRSLKKSCLDSSDPVEISRHPADQEQEQSNQEMHEVQLNSTHSSAFTGRGVSLPSLPSSTSSTILEAGRLTFVELDRDRYETEIGQSEDVVYEGSQTNSEQSQDEPHYTDDDSFEAIVDNFERSISSALSPRNSFDANAVYEGFDPTTEQDLEEVNHVRIESNEESDGVFHRSISSILLPSMLDTIPLTYSTITRSSNRHVQPAVSTMDEYISDQFQANRPHIIPPLYDHNASDNTNANYSNSSMMDWSRSLRAHHKPEYEERYRKALEQFIRIVNDTTRHAYSFLKFIFLREFRNPRIDPLKYHLNKTFFQEVWLSRTAPSQRGERPPGQETRARRAMIAVHPKDYLNASGYHLPEFKYALQSAIHEAEKMYTAYIVSIKNTFGNQLRRVANSLLNVQERSKTLGFRAPLYESTTGVRITKQRLKTQTYEDITEPAKRFKD</sequence>
<feature type="region of interest" description="Disordered" evidence="1">
    <location>
        <begin position="349"/>
        <end position="375"/>
    </location>
</feature>
<keyword evidence="3" id="KW-1185">Reference proteome</keyword>
<accession>A0A0B7NGG3</accession>
<dbReference type="STRING" id="35722.A0A0B7NGG3"/>
<dbReference type="AlphaFoldDB" id="A0A0B7NGG3"/>
<feature type="region of interest" description="Disordered" evidence="1">
    <location>
        <begin position="276"/>
        <end position="299"/>
    </location>
</feature>
<feature type="compositionally biased region" description="Acidic residues" evidence="1">
    <location>
        <begin position="141"/>
        <end position="156"/>
    </location>
</feature>
<feature type="compositionally biased region" description="Acidic residues" evidence="1">
    <location>
        <begin position="64"/>
        <end position="86"/>
    </location>
</feature>
<protein>
    <submittedName>
        <fullName evidence="2">Uncharacterized protein</fullName>
    </submittedName>
</protein>
<organism evidence="2 3">
    <name type="scientific">Parasitella parasitica</name>
    <dbReference type="NCBI Taxonomy" id="35722"/>
    <lineage>
        <taxon>Eukaryota</taxon>
        <taxon>Fungi</taxon>
        <taxon>Fungi incertae sedis</taxon>
        <taxon>Mucoromycota</taxon>
        <taxon>Mucoromycotina</taxon>
        <taxon>Mucoromycetes</taxon>
        <taxon>Mucorales</taxon>
        <taxon>Mucorineae</taxon>
        <taxon>Mucoraceae</taxon>
        <taxon>Parasitella</taxon>
    </lineage>
</organism>
<proteinExistence type="predicted"/>
<dbReference type="Proteomes" id="UP000054107">
    <property type="component" value="Unassembled WGS sequence"/>
</dbReference>
<evidence type="ECO:0000256" key="1">
    <source>
        <dbReference type="SAM" id="MobiDB-lite"/>
    </source>
</evidence>
<gene>
    <name evidence="2" type="primary">PARPA_08167.1 scaffold 32258</name>
</gene>
<evidence type="ECO:0000313" key="3">
    <source>
        <dbReference type="Proteomes" id="UP000054107"/>
    </source>
</evidence>
<evidence type="ECO:0000313" key="2">
    <source>
        <dbReference type="EMBL" id="CEP14011.1"/>
    </source>
</evidence>
<name>A0A0B7NGG3_9FUNG</name>
<dbReference type="OrthoDB" id="8062037at2759"/>
<feature type="region of interest" description="Disordered" evidence="1">
    <location>
        <begin position="138"/>
        <end position="157"/>
    </location>
</feature>